<dbReference type="InterPro" id="IPR024674">
    <property type="entry name" value="HpaB/PvcC/4-BUDH_N"/>
</dbReference>
<feature type="binding site" evidence="4">
    <location>
        <position position="189"/>
    </location>
    <ligand>
        <name>FAD</name>
        <dbReference type="ChEBI" id="CHEBI:57692"/>
    </ligand>
</feature>
<keyword evidence="8" id="KW-1185">Reference proteome</keyword>
<feature type="domain" description="HpaB/PvcC/4-BUDH C-terminal" evidence="5">
    <location>
        <begin position="290"/>
        <end position="471"/>
    </location>
</feature>
<evidence type="ECO:0000256" key="1">
    <source>
        <dbReference type="ARBA" id="ARBA00022630"/>
    </source>
</evidence>
<evidence type="ECO:0000256" key="2">
    <source>
        <dbReference type="ARBA" id="ARBA00022827"/>
    </source>
</evidence>
<keyword evidence="1" id="KW-0285">Flavoprotein</keyword>
<proteinExistence type="predicted"/>
<sequence length="480" mass="53147">MSAGSRYLERLNDGRNVWIGGKPAGDIREHEALRGTARSVAAVMDLQDDPELGPRLTYRTEDTGARANRAFQNPRSPQELAGRREAFYLWSAATFGVMSRIGGFYRAQLAAWHERRSLIAAEQPQFPDKLDAYFRYVRDNDLLLTAAGHDPQVDRSKLTSELGDAYAALRIVRETEDGLIVRGSKMIATGAPYMDEIMVSPHSPKQQAEHRYAVMFAVPVSYPGLHLVCREPFHAEDTEDHPLSGRYDELDAVLVFDDALIPWERVFIHDDPAAIWKIRSDRLAASLSIHENIARLLAKLEFTAAVGQELAESIGIARFGHVQAKLSELQRQAESVRALLLAAEDGAERHESGVREPRLAPLTTAKNLGNRYYPRAIEILQQLSGAGMLQTPATARELDTLAGGALAPLLHSAYGGADRGAPERVRLLKLAWDLVGSPLGARHELYERFYAGDPARTYAAQYAEYDKSALIARTLSRLGS</sequence>
<feature type="binding site" evidence="4">
    <location>
        <begin position="152"/>
        <end position="155"/>
    </location>
    <ligand>
        <name>FAD</name>
        <dbReference type="ChEBI" id="CHEBI:57692"/>
    </ligand>
</feature>
<dbReference type="GO" id="GO:0052881">
    <property type="term" value="F:4-hydroxyphenylacetate 3-monooxygenase activity"/>
    <property type="evidence" value="ECO:0007669"/>
    <property type="project" value="UniProtKB-EC"/>
</dbReference>
<name>A0A2N5NAT5_9BACL</name>
<dbReference type="EMBL" id="NFEZ01000003">
    <property type="protein sequence ID" value="PLT47425.1"/>
    <property type="molecule type" value="Genomic_DNA"/>
</dbReference>
<evidence type="ECO:0000256" key="4">
    <source>
        <dbReference type="PIRSR" id="PIRSR000331-2"/>
    </source>
</evidence>
<keyword evidence="7" id="KW-0503">Monooxygenase</keyword>
<dbReference type="Gene3D" id="1.10.3140.10">
    <property type="entry name" value="4-hydroxybutyryl-coa dehydratase, domain 1"/>
    <property type="match status" value="1"/>
</dbReference>
<dbReference type="InterPro" id="IPR004925">
    <property type="entry name" value="HpaB/PvcC/4-BUDH"/>
</dbReference>
<dbReference type="Proteomes" id="UP000234789">
    <property type="component" value="Unassembled WGS sequence"/>
</dbReference>
<dbReference type="AlphaFoldDB" id="A0A2N5NAT5"/>
<evidence type="ECO:0000313" key="8">
    <source>
        <dbReference type="Proteomes" id="UP000234789"/>
    </source>
</evidence>
<dbReference type="PANTHER" id="PTHR36117">
    <property type="entry name" value="4-HYDROXYPHENYLACETATE 3-MONOOXYGENASE-RELATED"/>
    <property type="match status" value="1"/>
</dbReference>
<dbReference type="RefSeq" id="WP_028598394.1">
    <property type="nucleotide sequence ID" value="NZ_BIMM01000151.1"/>
</dbReference>
<keyword evidence="3 7" id="KW-0560">Oxidoreductase</keyword>
<dbReference type="SUPFAM" id="SSF47203">
    <property type="entry name" value="Acyl-CoA dehydrogenase C-terminal domain-like"/>
    <property type="match status" value="1"/>
</dbReference>
<dbReference type="OrthoDB" id="9785230at2"/>
<feature type="domain" description="HpaB/PvcC/4-BUDH N-terminal" evidence="6">
    <location>
        <begin position="4"/>
        <end position="268"/>
    </location>
</feature>
<reference evidence="7 8" key="1">
    <citation type="submission" date="2017-05" db="EMBL/GenBank/DDBJ databases">
        <title>Functional genome analysis of Paenibacillus pasadenensis strain R16: insights on endophytic life style and antifungal activity.</title>
        <authorList>
            <person name="Passera A."/>
            <person name="Marcolungo L."/>
            <person name="Casati P."/>
            <person name="Brasca M."/>
            <person name="Quaglino F."/>
            <person name="Delledonne M."/>
        </authorList>
    </citation>
    <scope>NUCLEOTIDE SEQUENCE [LARGE SCALE GENOMIC DNA]</scope>
    <source>
        <strain evidence="7 8">R16</strain>
    </source>
</reference>
<evidence type="ECO:0000313" key="7">
    <source>
        <dbReference type="EMBL" id="PLT47425.1"/>
    </source>
</evidence>
<dbReference type="InterPro" id="IPR024719">
    <property type="entry name" value="HpaB/PvcC/4-BUDH_C"/>
</dbReference>
<keyword evidence="2 4" id="KW-0274">FAD</keyword>
<dbReference type="PANTHER" id="PTHR36117:SF3">
    <property type="entry name" value="4-HYDROXYPHENYLACETATE 3-MONOOXYGENASE-RELATED"/>
    <property type="match status" value="1"/>
</dbReference>
<dbReference type="PIRSF" id="PIRSF000331">
    <property type="entry name" value="HpaA_HpaB"/>
    <property type="match status" value="1"/>
</dbReference>
<dbReference type="SUPFAM" id="SSF56645">
    <property type="entry name" value="Acyl-CoA dehydrogenase NM domain-like"/>
    <property type="match status" value="1"/>
</dbReference>
<dbReference type="Pfam" id="PF03241">
    <property type="entry name" value="HpaB"/>
    <property type="match status" value="1"/>
</dbReference>
<dbReference type="InterPro" id="IPR009100">
    <property type="entry name" value="AcylCoA_DH/oxidase_NM_dom_sf"/>
</dbReference>
<comment type="caution">
    <text evidence="7">The sequence shown here is derived from an EMBL/GenBank/DDBJ whole genome shotgun (WGS) entry which is preliminary data.</text>
</comment>
<accession>A0A2N5NAT5</accession>
<organism evidence="7 8">
    <name type="scientific">Paenibacillus pasadenensis</name>
    <dbReference type="NCBI Taxonomy" id="217090"/>
    <lineage>
        <taxon>Bacteria</taxon>
        <taxon>Bacillati</taxon>
        <taxon>Bacillota</taxon>
        <taxon>Bacilli</taxon>
        <taxon>Bacillales</taxon>
        <taxon>Paenibacillaceae</taxon>
        <taxon>Paenibacillus</taxon>
    </lineage>
</organism>
<protein>
    <submittedName>
        <fullName evidence="7">4-hydroxyphenylacetate 3-monooxygenase</fullName>
        <ecNumber evidence="7">1.14.14.9</ecNumber>
    </submittedName>
</protein>
<dbReference type="Pfam" id="PF11794">
    <property type="entry name" value="HpaB_N"/>
    <property type="match status" value="1"/>
</dbReference>
<gene>
    <name evidence="7" type="ORF">B8V81_1649</name>
</gene>
<evidence type="ECO:0000259" key="6">
    <source>
        <dbReference type="Pfam" id="PF11794"/>
    </source>
</evidence>
<dbReference type="Gene3D" id="2.40.110.10">
    <property type="entry name" value="Butyryl-CoA Dehydrogenase, subunit A, domain 2"/>
    <property type="match status" value="1"/>
</dbReference>
<feature type="binding site" evidence="4">
    <location>
        <begin position="453"/>
        <end position="456"/>
    </location>
    <ligand>
        <name>FAD</name>
        <dbReference type="ChEBI" id="CHEBI:57692"/>
    </ligand>
</feature>
<evidence type="ECO:0000259" key="5">
    <source>
        <dbReference type="Pfam" id="PF03241"/>
    </source>
</evidence>
<dbReference type="InterPro" id="IPR036250">
    <property type="entry name" value="AcylCo_DH-like_C"/>
</dbReference>
<dbReference type="GO" id="GO:0016627">
    <property type="term" value="F:oxidoreductase activity, acting on the CH-CH group of donors"/>
    <property type="evidence" value="ECO:0007669"/>
    <property type="project" value="InterPro"/>
</dbReference>
<evidence type="ECO:0000256" key="3">
    <source>
        <dbReference type="ARBA" id="ARBA00023002"/>
    </source>
</evidence>
<dbReference type="Gene3D" id="1.20.140.10">
    <property type="entry name" value="Butyryl-CoA Dehydrogenase, subunit A, domain 3"/>
    <property type="match status" value="1"/>
</dbReference>
<dbReference type="EC" id="1.14.14.9" evidence="7"/>
<dbReference type="InterPro" id="IPR046373">
    <property type="entry name" value="Acyl-CoA_Oxase/DH_mid-dom_sf"/>
</dbReference>